<sequence>MFSAISKAMKVGYFVWPLGKKGPLAMANLRCNCLLFLLMILVLSHETLLFTEGRSLELKTRLGHGNLLGHGEGDGKSINVAIPSPLHHVFRSLEGYIDAFRPTTPGHSPGVGH</sequence>
<reference evidence="1 2" key="1">
    <citation type="submission" date="2023-03" db="EMBL/GenBank/DDBJ databases">
        <title>WGS of Gossypium arboreum.</title>
        <authorList>
            <person name="Yu D."/>
        </authorList>
    </citation>
    <scope>NUCLEOTIDE SEQUENCE [LARGE SCALE GENOMIC DNA]</scope>
    <source>
        <tissue evidence="1">Leaf</tissue>
    </source>
</reference>
<accession>A0ABR0QXF3</accession>
<dbReference type="Proteomes" id="UP001358586">
    <property type="component" value="Chromosome 2"/>
</dbReference>
<keyword evidence="2" id="KW-1185">Reference proteome</keyword>
<name>A0ABR0QXF3_GOSAR</name>
<evidence type="ECO:0000313" key="1">
    <source>
        <dbReference type="EMBL" id="KAK5843648.1"/>
    </source>
</evidence>
<comment type="caution">
    <text evidence="1">The sequence shown here is derived from an EMBL/GenBank/DDBJ whole genome shotgun (WGS) entry which is preliminary data.</text>
</comment>
<dbReference type="EMBL" id="JARKNE010000002">
    <property type="protein sequence ID" value="KAK5843648.1"/>
    <property type="molecule type" value="Genomic_DNA"/>
</dbReference>
<proteinExistence type="predicted"/>
<gene>
    <name evidence="1" type="ORF">PVK06_006106</name>
</gene>
<protein>
    <submittedName>
        <fullName evidence="1">Uncharacterized protein</fullName>
    </submittedName>
</protein>
<organism evidence="1 2">
    <name type="scientific">Gossypium arboreum</name>
    <name type="common">Tree cotton</name>
    <name type="synonym">Gossypium nanking</name>
    <dbReference type="NCBI Taxonomy" id="29729"/>
    <lineage>
        <taxon>Eukaryota</taxon>
        <taxon>Viridiplantae</taxon>
        <taxon>Streptophyta</taxon>
        <taxon>Embryophyta</taxon>
        <taxon>Tracheophyta</taxon>
        <taxon>Spermatophyta</taxon>
        <taxon>Magnoliopsida</taxon>
        <taxon>eudicotyledons</taxon>
        <taxon>Gunneridae</taxon>
        <taxon>Pentapetalae</taxon>
        <taxon>rosids</taxon>
        <taxon>malvids</taxon>
        <taxon>Malvales</taxon>
        <taxon>Malvaceae</taxon>
        <taxon>Malvoideae</taxon>
        <taxon>Gossypium</taxon>
    </lineage>
</organism>
<evidence type="ECO:0000313" key="2">
    <source>
        <dbReference type="Proteomes" id="UP001358586"/>
    </source>
</evidence>